<dbReference type="EMBL" id="GEGO01000734">
    <property type="protein sequence ID" value="JAR94670.1"/>
    <property type="molecule type" value="Transcribed_RNA"/>
</dbReference>
<name>A0A147BVC6_IXORI</name>
<protein>
    <submittedName>
        <fullName evidence="2">Putative aquaporin</fullName>
    </submittedName>
</protein>
<dbReference type="AlphaFoldDB" id="A0A147BVC6"/>
<sequence length="150" mass="16141">MPSSSASWWWLSAGPSAPIAWPPSTPPGTSRPGCSAPWSDTAPRPSPTVSSGGSRCSCPTWAVSSAPGSTCSSWECTYPSRGGTVTRRKWSTYCLWPPGQIKHLLEAGLGNPQDRLCIVIKFIIFAVRWRQSKIAHKSSNVSCKNTGFIC</sequence>
<accession>A0A147BVC6</accession>
<feature type="region of interest" description="Disordered" evidence="1">
    <location>
        <begin position="20"/>
        <end position="55"/>
    </location>
</feature>
<evidence type="ECO:0000313" key="2">
    <source>
        <dbReference type="EMBL" id="JAR94670.1"/>
    </source>
</evidence>
<reference evidence="2" key="1">
    <citation type="journal article" date="2018" name="PLoS Negl. Trop. Dis.">
        <title>Sialome diversity of ticks revealed by RNAseq of single tick salivary glands.</title>
        <authorList>
            <person name="Perner J."/>
            <person name="Kropackova S."/>
            <person name="Kopacek P."/>
            <person name="Ribeiro J.M."/>
        </authorList>
    </citation>
    <scope>NUCLEOTIDE SEQUENCE</scope>
    <source>
        <strain evidence="2">Siblings of single egg batch collected in Ceske Budejovice</strain>
        <tissue evidence="2">Salivary glands</tissue>
    </source>
</reference>
<proteinExistence type="predicted"/>
<evidence type="ECO:0000256" key="1">
    <source>
        <dbReference type="SAM" id="MobiDB-lite"/>
    </source>
</evidence>
<organism evidence="2">
    <name type="scientific">Ixodes ricinus</name>
    <name type="common">Common tick</name>
    <name type="synonym">Acarus ricinus</name>
    <dbReference type="NCBI Taxonomy" id="34613"/>
    <lineage>
        <taxon>Eukaryota</taxon>
        <taxon>Metazoa</taxon>
        <taxon>Ecdysozoa</taxon>
        <taxon>Arthropoda</taxon>
        <taxon>Chelicerata</taxon>
        <taxon>Arachnida</taxon>
        <taxon>Acari</taxon>
        <taxon>Parasitiformes</taxon>
        <taxon>Ixodida</taxon>
        <taxon>Ixodoidea</taxon>
        <taxon>Ixodidae</taxon>
        <taxon>Ixodinae</taxon>
        <taxon>Ixodes</taxon>
    </lineage>
</organism>